<comment type="caution">
    <text evidence="4">The sequence shown here is derived from an EMBL/GenBank/DDBJ whole genome shotgun (WGS) entry which is preliminary data.</text>
</comment>
<keyword evidence="5" id="KW-1185">Reference proteome</keyword>
<reference evidence="4 5" key="1">
    <citation type="submission" date="2018-11" db="EMBL/GenBank/DDBJ databases">
        <title>Sequencing the genomes of 1000 actinobacteria strains.</title>
        <authorList>
            <person name="Klenk H.-P."/>
        </authorList>
    </citation>
    <scope>NUCLEOTIDE SEQUENCE [LARGE SCALE GENOMIC DNA]</scope>
    <source>
        <strain evidence="4 5">DSM 13521</strain>
    </source>
</reference>
<dbReference type="GO" id="GO:0005975">
    <property type="term" value="P:carbohydrate metabolic process"/>
    <property type="evidence" value="ECO:0007669"/>
    <property type="project" value="InterPro"/>
</dbReference>
<accession>A0A3N2D126</accession>
<evidence type="ECO:0000313" key="4">
    <source>
        <dbReference type="EMBL" id="ROR93358.1"/>
    </source>
</evidence>
<dbReference type="InterPro" id="IPR008928">
    <property type="entry name" value="6-hairpin_glycosidase_sf"/>
</dbReference>
<feature type="domain" description="Mannosylglycerate hydrolase MGH1-like glycoside hydrolase" evidence="3">
    <location>
        <begin position="279"/>
        <end position="585"/>
    </location>
</feature>
<dbReference type="Gene3D" id="1.50.10.10">
    <property type="match status" value="1"/>
</dbReference>
<dbReference type="InterPro" id="IPR054491">
    <property type="entry name" value="MGH1-like_GH"/>
</dbReference>
<dbReference type="AlphaFoldDB" id="A0A3N2D126"/>
<evidence type="ECO:0000313" key="5">
    <source>
        <dbReference type="Proteomes" id="UP000275356"/>
    </source>
</evidence>
<protein>
    <submittedName>
        <fullName evidence="4">Glycogen debranching enzyme</fullName>
    </submittedName>
</protein>
<dbReference type="RefSeq" id="WP_123740333.1">
    <property type="nucleotide sequence ID" value="NZ_RKHQ01000002.1"/>
</dbReference>
<organism evidence="4 5">
    <name type="scientific">Salana multivorans</name>
    <dbReference type="NCBI Taxonomy" id="120377"/>
    <lineage>
        <taxon>Bacteria</taxon>
        <taxon>Bacillati</taxon>
        <taxon>Actinomycetota</taxon>
        <taxon>Actinomycetes</taxon>
        <taxon>Micrococcales</taxon>
        <taxon>Beutenbergiaceae</taxon>
        <taxon>Salana</taxon>
    </lineage>
</organism>
<sequence>MSLQPFLHDLRPVAAAPTQVWTATDGQLRASGAQGVYHGDVRMLSRLELTIAGGEPEPVAAGPVPGRPRSAEAVYAARAVDGPGPDPTALLRRTLTVSPGRVEVELELLCSTAEPVTGTVELALATDFATLEEVKQGLPTTPARFGVDDSPVGSRLTAGTPEGPRVVVDAPEASARLDPDGGAHLAWTLTAATGAPARVRVAIETANPGGVVRAPVSADVEWSVPVVTADDPRIPRLLERSLGDLAGLRLSWERAPQDVFLAAGAPWFFTLFGRDSLWAARLLLPLGTDLARGTLRTLAAGQGVVDDPRTAEQPGKILHEVRAVPLALADGTTLPPLYYGTVDATALWICLLHDAWRWGMAEEDVAALLDPLERALAWLSDHGDGDGDGFLDYIDRTGTGLANQGWKDSGDSVQWRDGRLAQGPIALSEVQAYAYEAAMGGAELLERFGRPGAQRWRTWAADLAARFRDRFWTTDADGPYVGIALDRDGRLVDSVTSNMGHLLGTGLLSRDEEAVLADRLVAPDMSSGYGLRTLSDDMAGYWPLGYHRGSVWPHDTAIAILGLTRAGLHGHAAVLADGLLAAAELVDFQFPELFGGDPAAATPGVVAYPAACHPQAWSAASAVTVLQSRLGLSVGTDGAPTVAPSATRGAVSVSGVVCGGRTWRVERDADGGVRVTDEAVAAP</sequence>
<dbReference type="Pfam" id="PF14742">
    <property type="entry name" value="GDE_N_bis"/>
    <property type="match status" value="1"/>
</dbReference>
<dbReference type="Pfam" id="PF22422">
    <property type="entry name" value="MGH1-like_GH"/>
    <property type="match status" value="1"/>
</dbReference>
<dbReference type="SUPFAM" id="SSF48208">
    <property type="entry name" value="Six-hairpin glycosidases"/>
    <property type="match status" value="1"/>
</dbReference>
<dbReference type="OrthoDB" id="9759959at2"/>
<feature type="region of interest" description="Disordered" evidence="1">
    <location>
        <begin position="140"/>
        <end position="163"/>
    </location>
</feature>
<evidence type="ECO:0000256" key="1">
    <source>
        <dbReference type="SAM" id="MobiDB-lite"/>
    </source>
</evidence>
<dbReference type="InterPro" id="IPR032856">
    <property type="entry name" value="GDE_N_bis"/>
</dbReference>
<proteinExistence type="predicted"/>
<gene>
    <name evidence="4" type="ORF">EDD28_2770</name>
</gene>
<evidence type="ECO:0000259" key="3">
    <source>
        <dbReference type="Pfam" id="PF22422"/>
    </source>
</evidence>
<dbReference type="InterPro" id="IPR012341">
    <property type="entry name" value="6hp_glycosidase-like_sf"/>
</dbReference>
<dbReference type="Proteomes" id="UP000275356">
    <property type="component" value="Unassembled WGS sequence"/>
</dbReference>
<name>A0A3N2D126_9MICO</name>
<dbReference type="EMBL" id="RKHQ01000002">
    <property type="protein sequence ID" value="ROR93358.1"/>
    <property type="molecule type" value="Genomic_DNA"/>
</dbReference>
<feature type="domain" description="Putative glycogen debranching enzyme N-terminal" evidence="2">
    <location>
        <begin position="16"/>
        <end position="190"/>
    </location>
</feature>
<evidence type="ECO:0000259" key="2">
    <source>
        <dbReference type="Pfam" id="PF14742"/>
    </source>
</evidence>